<keyword evidence="3" id="KW-1185">Reference proteome</keyword>
<dbReference type="EMBL" id="CAAALY010123013">
    <property type="protein sequence ID" value="VEL31494.1"/>
    <property type="molecule type" value="Genomic_DNA"/>
</dbReference>
<dbReference type="OrthoDB" id="10062378at2759"/>
<keyword evidence="1" id="KW-0812">Transmembrane</keyword>
<evidence type="ECO:0000313" key="2">
    <source>
        <dbReference type="EMBL" id="VEL31494.1"/>
    </source>
</evidence>
<gene>
    <name evidence="2" type="ORF">PXEA_LOCUS24934</name>
</gene>
<reference evidence="2" key="1">
    <citation type="submission" date="2018-11" db="EMBL/GenBank/DDBJ databases">
        <authorList>
            <consortium name="Pathogen Informatics"/>
        </authorList>
    </citation>
    <scope>NUCLEOTIDE SEQUENCE</scope>
</reference>
<name>A0A3S5AT93_9PLAT</name>
<comment type="caution">
    <text evidence="2">The sequence shown here is derived from an EMBL/GenBank/DDBJ whole genome shotgun (WGS) entry which is preliminary data.</text>
</comment>
<accession>A0A3S5AT93</accession>
<evidence type="ECO:0000313" key="3">
    <source>
        <dbReference type="Proteomes" id="UP000784294"/>
    </source>
</evidence>
<dbReference type="AlphaFoldDB" id="A0A3S5AT93"/>
<sequence>MSKDREWLPQADHNQLSWSFAFAVIAGFFSLFAALAMSTNYIALHSQHLLEESSQTEALLKSGAHGGAGSVFGGTLPPGSGGYDASGGAHLLAGTDSRLGGGVPSLFTAPPVSAFYSSVLGGPAASAFSHATSHLTPGTGLAGAPGGATSAATVSARLREQLQSARQTKQAVMGYMAGGIGPAAIGPAASVPVETSAPGLAGVAQPQFLGSMASLHGVNMPPTQLGSSPHFSPSATMQNPNSQYGSLARPMPSTSVSGGATAVYGSPPQMSLAMDTTV</sequence>
<organism evidence="2 3">
    <name type="scientific">Protopolystoma xenopodis</name>
    <dbReference type="NCBI Taxonomy" id="117903"/>
    <lineage>
        <taxon>Eukaryota</taxon>
        <taxon>Metazoa</taxon>
        <taxon>Spiralia</taxon>
        <taxon>Lophotrochozoa</taxon>
        <taxon>Platyhelminthes</taxon>
        <taxon>Monogenea</taxon>
        <taxon>Polyopisthocotylea</taxon>
        <taxon>Polystomatidea</taxon>
        <taxon>Polystomatidae</taxon>
        <taxon>Protopolystoma</taxon>
    </lineage>
</organism>
<keyword evidence="1" id="KW-0472">Membrane</keyword>
<protein>
    <submittedName>
        <fullName evidence="2">Uncharacterized protein</fullName>
    </submittedName>
</protein>
<keyword evidence="1" id="KW-1133">Transmembrane helix</keyword>
<evidence type="ECO:0000256" key="1">
    <source>
        <dbReference type="SAM" id="Phobius"/>
    </source>
</evidence>
<proteinExistence type="predicted"/>
<feature type="transmembrane region" description="Helical" evidence="1">
    <location>
        <begin position="20"/>
        <end position="44"/>
    </location>
</feature>
<dbReference type="Proteomes" id="UP000784294">
    <property type="component" value="Unassembled WGS sequence"/>
</dbReference>